<feature type="domain" description="Piwi" evidence="2">
    <location>
        <begin position="545"/>
        <end position="867"/>
    </location>
</feature>
<reference evidence="4" key="1">
    <citation type="submission" date="2016-11" db="UniProtKB">
        <authorList>
            <consortium name="WormBaseParasite"/>
        </authorList>
    </citation>
    <scope>IDENTIFICATION</scope>
</reference>
<evidence type="ECO:0000259" key="2">
    <source>
        <dbReference type="PROSITE" id="PS50822"/>
    </source>
</evidence>
<feature type="region of interest" description="Disordered" evidence="1">
    <location>
        <begin position="1"/>
        <end position="28"/>
    </location>
</feature>
<evidence type="ECO:0000256" key="1">
    <source>
        <dbReference type="SAM" id="MobiDB-lite"/>
    </source>
</evidence>
<dbReference type="WBParaSite" id="Csp11.Scaffold629.g14690.t1">
    <property type="protein sequence ID" value="Csp11.Scaffold629.g14690.t1"/>
    <property type="gene ID" value="Csp11.Scaffold629.g14690"/>
</dbReference>
<keyword evidence="3" id="KW-1185">Reference proteome</keyword>
<organism evidence="3 4">
    <name type="scientific">Caenorhabditis tropicalis</name>
    <dbReference type="NCBI Taxonomy" id="1561998"/>
    <lineage>
        <taxon>Eukaryota</taxon>
        <taxon>Metazoa</taxon>
        <taxon>Ecdysozoa</taxon>
        <taxon>Nematoda</taxon>
        <taxon>Chromadorea</taxon>
        <taxon>Rhabditida</taxon>
        <taxon>Rhabditina</taxon>
        <taxon>Rhabditomorpha</taxon>
        <taxon>Rhabditoidea</taxon>
        <taxon>Rhabditidae</taxon>
        <taxon>Peloderinae</taxon>
        <taxon>Caenorhabditis</taxon>
    </lineage>
</organism>
<proteinExistence type="predicted"/>
<dbReference type="STRING" id="1561998.A0A1I7U485"/>
<protein>
    <submittedName>
        <fullName evidence="4">Piwi domain-containing protein</fullName>
    </submittedName>
</protein>
<dbReference type="GO" id="GO:0003676">
    <property type="term" value="F:nucleic acid binding"/>
    <property type="evidence" value="ECO:0007669"/>
    <property type="project" value="InterPro"/>
</dbReference>
<feature type="compositionally biased region" description="Basic and acidic residues" evidence="1">
    <location>
        <begin position="36"/>
        <end position="49"/>
    </location>
</feature>
<dbReference type="SUPFAM" id="SSF101690">
    <property type="entry name" value="PAZ domain"/>
    <property type="match status" value="1"/>
</dbReference>
<dbReference type="PANTHER" id="PTHR22891">
    <property type="entry name" value="EUKARYOTIC TRANSLATION INITIATION FACTOR 2C"/>
    <property type="match status" value="1"/>
</dbReference>
<dbReference type="PROSITE" id="PS50822">
    <property type="entry name" value="PIWI"/>
    <property type="match status" value="1"/>
</dbReference>
<dbReference type="Gene3D" id="3.30.420.10">
    <property type="entry name" value="Ribonuclease H-like superfamily/Ribonuclease H"/>
    <property type="match status" value="1"/>
</dbReference>
<dbReference type="SUPFAM" id="SSF53098">
    <property type="entry name" value="Ribonuclease H-like"/>
    <property type="match status" value="1"/>
</dbReference>
<dbReference type="InterPro" id="IPR036085">
    <property type="entry name" value="PAZ_dom_sf"/>
</dbReference>
<accession>A0A1I7U485</accession>
<dbReference type="InterPro" id="IPR012337">
    <property type="entry name" value="RNaseH-like_sf"/>
</dbReference>
<feature type="compositionally biased region" description="Low complexity" evidence="1">
    <location>
        <begin position="17"/>
        <end position="28"/>
    </location>
</feature>
<name>A0A1I7U485_9PELO</name>
<dbReference type="AlphaFoldDB" id="A0A1I7U485"/>
<dbReference type="eggNOG" id="KOG1041">
    <property type="taxonomic scope" value="Eukaryota"/>
</dbReference>
<evidence type="ECO:0000313" key="3">
    <source>
        <dbReference type="Proteomes" id="UP000095282"/>
    </source>
</evidence>
<sequence length="911" mass="100625">MPSKNNKKKAAAERSAKLAAEAPVEAPTAEVAELAVEPKAREPKPKEVAPYKPPTPLERLTVVNPLSIVTNSFLMGIKNIKVFRHDVKIVKYEEKKNEFDLAASQGSCRQRQAIFYDLIAEILGTRFKWAYDGAATLYTIDEKFNNESVHMESKDLTKEAKEAIFPKGSEGSLTISFSSNTETRVLETRDLLEENLSNQTSCPVRQMLQIVLSQQARIGKMLIVDGGNEIFVKGSAPRDKKWAIEMDGVGAGIKIVGGVKNDGAAHLVLECNQKTQFFAPIPLKDLGLDFNNRFSTAKFLKGMKLNTTYSSQIVTVSGLSDMPMSAITYPGGKVLTDGAKLAGLKESAFNQQWPAVQSKNYNKKLKKQITYSFPIENLKVAPNQKLAPKHGNPPKCAYPDKRFVETQRVGESTGLLSANSIIQGFGVTVQTTPVTVQAVTVPIPVIQYKGVTVTPDITKQAKWNIPAVNFIEPAKIPKILILYGSSEFAGKVDALQGPLKKTASGLGVTIGIISSVDLEQDYPDLSVAEAIEKKMESLKALKEKPLVIHVDRNTQQTHALLKLKERQCQVVTQQLDVDKALKQNVPGWSTLQNILLKLNVKSGGLNHKVVPDPMISRLWGDSSKTLIISYDVCHSSGAKSYRKGETSEEPSTVGFAFNGTSRPQEIIGDFHYQLPRKEEVNQGLLKQRAGFIMTSYVASRKGIPENIVILRDGVSEGQHMMVVSNEFPAIKEGIQEALEAINKVNKANHAIPKFALSIVTKRHAHRLYQKKDEVISNVPPMIAIDTEIVKKSGNELIFVSHCPLNGTVQPIIVNTLINENVFKSNAELVRLLAALSCAHQKSTSIVSLPETIYAADEYAKRGSDVFETYKAWMSQRGIALPMIEEESQYDWDKITQELCYHTSVFKKIRMA</sequence>
<dbReference type="SMART" id="SM00950">
    <property type="entry name" value="Piwi"/>
    <property type="match status" value="1"/>
</dbReference>
<evidence type="ECO:0000313" key="4">
    <source>
        <dbReference type="WBParaSite" id="Csp11.Scaffold629.g14690.t1"/>
    </source>
</evidence>
<dbReference type="Proteomes" id="UP000095282">
    <property type="component" value="Unplaced"/>
</dbReference>
<dbReference type="InterPro" id="IPR036397">
    <property type="entry name" value="RNaseH_sf"/>
</dbReference>
<feature type="region of interest" description="Disordered" evidence="1">
    <location>
        <begin position="33"/>
        <end position="52"/>
    </location>
</feature>
<dbReference type="Gene3D" id="3.40.50.2300">
    <property type="match status" value="1"/>
</dbReference>
<dbReference type="InterPro" id="IPR003165">
    <property type="entry name" value="Piwi"/>
</dbReference>
<dbReference type="Pfam" id="PF02171">
    <property type="entry name" value="Piwi"/>
    <property type="match status" value="1"/>
</dbReference>